<evidence type="ECO:0000259" key="10">
    <source>
        <dbReference type="Pfam" id="PF22536"/>
    </source>
</evidence>
<dbReference type="PANTHER" id="PTHR12949:SF0">
    <property type="entry name" value="DNA-DIRECTED RNA POLYMERASE III SUBUNIT RPC3"/>
    <property type="match status" value="1"/>
</dbReference>
<dbReference type="InterPro" id="IPR036388">
    <property type="entry name" value="WH-like_DNA-bd_sf"/>
</dbReference>
<accession>A0A7C9DN57</accession>
<evidence type="ECO:0000313" key="11">
    <source>
        <dbReference type="EMBL" id="MBA4643925.1"/>
    </source>
</evidence>
<evidence type="ECO:0000256" key="3">
    <source>
        <dbReference type="ARBA" id="ARBA00016689"/>
    </source>
</evidence>
<dbReference type="FunFam" id="1.10.10.10:FF:000420">
    <property type="entry name" value="RNA polymerase III subunit, putative"/>
    <property type="match status" value="1"/>
</dbReference>
<reference evidence="11" key="1">
    <citation type="journal article" date="2013" name="J. Plant Res.">
        <title>Effect of fungi and light on seed germination of three Opuntia species from semiarid lands of central Mexico.</title>
        <authorList>
            <person name="Delgado-Sanchez P."/>
            <person name="Jimenez-Bremont J.F."/>
            <person name="Guerrero-Gonzalez Mde L."/>
            <person name="Flores J."/>
        </authorList>
    </citation>
    <scope>NUCLEOTIDE SEQUENCE</scope>
    <source>
        <tissue evidence="11">Cladode</tissue>
    </source>
</reference>
<dbReference type="InterPro" id="IPR039748">
    <property type="entry name" value="RPC3"/>
</dbReference>
<dbReference type="InterPro" id="IPR055207">
    <property type="entry name" value="POLR3C_WHD"/>
</dbReference>
<evidence type="ECO:0000259" key="8">
    <source>
        <dbReference type="Pfam" id="PF05645"/>
    </source>
</evidence>
<comment type="subcellular location">
    <subcellularLocation>
        <location evidence="1 7">Nucleus</location>
    </subcellularLocation>
</comment>
<name>A0A7C9DN57_OPUST</name>
<dbReference type="EMBL" id="GISG01135704">
    <property type="protein sequence ID" value="MBA4643925.1"/>
    <property type="molecule type" value="Transcribed_RNA"/>
</dbReference>
<keyword evidence="6 7" id="KW-0539">Nucleus</keyword>
<evidence type="ECO:0000256" key="2">
    <source>
        <dbReference type="ARBA" id="ARBA00007206"/>
    </source>
</evidence>
<dbReference type="PANTHER" id="PTHR12949">
    <property type="entry name" value="RNA POLYMERASE III DNA DIRECTED -RELATED"/>
    <property type="match status" value="1"/>
</dbReference>
<evidence type="ECO:0000256" key="1">
    <source>
        <dbReference type="ARBA" id="ARBA00004123"/>
    </source>
</evidence>
<comment type="similarity">
    <text evidence="2 7">Belongs to the eukaryotic RPC3/POLR3C RNA polymerase subunit family.</text>
</comment>
<comment type="function">
    <text evidence="7">DNA-dependent RNA polymerase catalyzes the transcription of DNA into RNA using the four ribonucleoside triphosphates as substrates. Specific core component of RNA polymerase III which synthesizes small RNAs, such as 5S rRNA and tRNAs.</text>
</comment>
<dbReference type="GO" id="GO:0005666">
    <property type="term" value="C:RNA polymerase III complex"/>
    <property type="evidence" value="ECO:0007669"/>
    <property type="project" value="UniProtKB-UniRule"/>
</dbReference>
<evidence type="ECO:0000256" key="4">
    <source>
        <dbReference type="ARBA" id="ARBA00022478"/>
    </source>
</evidence>
<dbReference type="Pfam" id="PF22536">
    <property type="entry name" value="WHD_POLR3C"/>
    <property type="match status" value="1"/>
</dbReference>
<dbReference type="Pfam" id="PF05645">
    <property type="entry name" value="RNA_pol_Rpc82"/>
    <property type="match status" value="1"/>
</dbReference>
<dbReference type="FunFam" id="1.10.10.10:FF:000515">
    <property type="entry name" value="DNA-directed RNA polymerase III subunit rpc3"/>
    <property type="match status" value="1"/>
</dbReference>
<protein>
    <recommendedName>
        <fullName evidence="3 7">DNA-directed RNA polymerase III subunit RPC3</fullName>
        <shortName evidence="7">RNA polymerase III subunit C3</shortName>
    </recommendedName>
</protein>
<feature type="domain" description="DNA-directed RNA polymerase III subunit RPC3 winged-helix" evidence="10">
    <location>
        <begin position="372"/>
        <end position="447"/>
    </location>
</feature>
<reference evidence="11" key="2">
    <citation type="submission" date="2020-07" db="EMBL/GenBank/DDBJ databases">
        <authorList>
            <person name="Vera ALvarez R."/>
            <person name="Arias-Moreno D.M."/>
            <person name="Jimenez-Jacinto V."/>
            <person name="Jimenez-Bremont J.F."/>
            <person name="Swaminathan K."/>
            <person name="Moose S.P."/>
            <person name="Guerrero-Gonzalez M.L."/>
            <person name="Marino-Ramirez L."/>
            <person name="Landsman D."/>
            <person name="Rodriguez-Kessler M."/>
            <person name="Delgado-Sanchez P."/>
        </authorList>
    </citation>
    <scope>NUCLEOTIDE SEQUENCE</scope>
    <source>
        <tissue evidence="11">Cladode</tissue>
    </source>
</reference>
<evidence type="ECO:0000256" key="5">
    <source>
        <dbReference type="ARBA" id="ARBA00023163"/>
    </source>
</evidence>
<dbReference type="GO" id="GO:0006351">
    <property type="term" value="P:DNA-templated transcription"/>
    <property type="evidence" value="ECO:0007669"/>
    <property type="project" value="InterPro"/>
</dbReference>
<evidence type="ECO:0000259" key="9">
    <source>
        <dbReference type="Pfam" id="PF08221"/>
    </source>
</evidence>
<comment type="subunit">
    <text evidence="7">Component of the RNA polymerase III (Pol III) complex consisting of 17 subunits.</text>
</comment>
<sequence>MVMAGWSQHGIKLAVHVITLDFGNLVAKVCECLLRRGTLTKAQIARFTELPPDKVKKSLWVLIQHNCVQAFALEQDGGARDTTLVVTHYMALFDNIIHRLRFAKFLALVTKELDKQGLELLEGLLQHGRLTLAQSLDRALACSNEGTSAKDIYQECFIKLVNSRFVERCPTPEPLISSPNEDAAPAKKGGGRSKVFIKELTLEERALAAATPMDAERFSIITDRGVGSDERKSCNNSASAKVGDKRKHDALQWDSEVDAMGDSKEPLWRVNFEEFINRLRIKACIEYVKAEYDTTTAMILSSMLEGTKCMENTVSMSLESIFEEVIKTAEGRTMNLDRVRFSLEQLHFCSESDDVYSVNLGDIIKKAQLEEVESIVLKRYGKEAFRIFRSLSNGRPLDTDKISDQTFVDKKDTPSILYKLWKDNYVQMEKISVGGGGPRPTDIFLWRVKKDSLWRHVLDELYHAALNLCLRISYEVDREREIVNLPKDKLSGDAMKRRDRIRDVKILLESSLMKLDDAILLFHDFLR</sequence>
<keyword evidence="5 7" id="KW-0804">Transcription</keyword>
<dbReference type="GO" id="GO:0003697">
    <property type="term" value="F:single-stranded DNA binding"/>
    <property type="evidence" value="ECO:0007669"/>
    <property type="project" value="UniProtKB-UniRule"/>
</dbReference>
<feature type="domain" description="RNA polymerase III Rpc82 C -terminal" evidence="8">
    <location>
        <begin position="157"/>
        <end position="325"/>
    </location>
</feature>
<dbReference type="AlphaFoldDB" id="A0A7C9DN57"/>
<evidence type="ECO:0000256" key="7">
    <source>
        <dbReference type="RuleBase" id="RU367076"/>
    </source>
</evidence>
<dbReference type="Pfam" id="PF08221">
    <property type="entry name" value="HTH_9"/>
    <property type="match status" value="1"/>
</dbReference>
<organism evidence="11">
    <name type="scientific">Opuntia streptacantha</name>
    <name type="common">Prickly pear cactus</name>
    <name type="synonym">Opuntia cardona</name>
    <dbReference type="NCBI Taxonomy" id="393608"/>
    <lineage>
        <taxon>Eukaryota</taxon>
        <taxon>Viridiplantae</taxon>
        <taxon>Streptophyta</taxon>
        <taxon>Embryophyta</taxon>
        <taxon>Tracheophyta</taxon>
        <taxon>Spermatophyta</taxon>
        <taxon>Magnoliopsida</taxon>
        <taxon>eudicotyledons</taxon>
        <taxon>Gunneridae</taxon>
        <taxon>Pentapetalae</taxon>
        <taxon>Caryophyllales</taxon>
        <taxon>Cactineae</taxon>
        <taxon>Cactaceae</taxon>
        <taxon>Opuntioideae</taxon>
        <taxon>Opuntia</taxon>
    </lineage>
</organism>
<dbReference type="FunFam" id="1.10.10.10:FF:000218">
    <property type="entry name" value="DNA-directed RNA polymerase III subunit RPC3"/>
    <property type="match status" value="1"/>
</dbReference>
<keyword evidence="4 7" id="KW-0240">DNA-directed RNA polymerase</keyword>
<evidence type="ECO:0000256" key="6">
    <source>
        <dbReference type="ARBA" id="ARBA00023242"/>
    </source>
</evidence>
<dbReference type="InterPro" id="IPR013197">
    <property type="entry name" value="RNA_pol_III_RPC82-rel_HTH"/>
</dbReference>
<dbReference type="InterPro" id="IPR008806">
    <property type="entry name" value="RNA_pol_III_Rpc82_C"/>
</dbReference>
<proteinExistence type="inferred from homology"/>
<feature type="domain" description="RNA polymerase III subunit RPC82-related helix-turn-helix" evidence="9">
    <location>
        <begin position="12"/>
        <end position="72"/>
    </location>
</feature>
<dbReference type="Gene3D" id="1.10.10.10">
    <property type="entry name" value="Winged helix-like DNA-binding domain superfamily/Winged helix DNA-binding domain"/>
    <property type="match status" value="3"/>
</dbReference>